<dbReference type="Gene3D" id="3.80.10.10">
    <property type="entry name" value="Ribonuclease Inhibitor"/>
    <property type="match status" value="2"/>
</dbReference>
<gene>
    <name evidence="2" type="ORF">JKF63_07603</name>
</gene>
<feature type="region of interest" description="Disordered" evidence="1">
    <location>
        <begin position="1391"/>
        <end position="1436"/>
    </location>
</feature>
<evidence type="ECO:0000313" key="3">
    <source>
        <dbReference type="Proteomes" id="UP000674318"/>
    </source>
</evidence>
<dbReference type="KEGG" id="phet:94293613"/>
<name>A0A836LM93_9TRYP</name>
<dbReference type="GeneID" id="94293613"/>
<feature type="compositionally biased region" description="Gly residues" evidence="1">
    <location>
        <begin position="1402"/>
        <end position="1412"/>
    </location>
</feature>
<organism evidence="2 3">
    <name type="scientific">Porcisia hertigi</name>
    <dbReference type="NCBI Taxonomy" id="2761500"/>
    <lineage>
        <taxon>Eukaryota</taxon>
        <taxon>Discoba</taxon>
        <taxon>Euglenozoa</taxon>
        <taxon>Kinetoplastea</taxon>
        <taxon>Metakinetoplastina</taxon>
        <taxon>Trypanosomatida</taxon>
        <taxon>Trypanosomatidae</taxon>
        <taxon>Leishmaniinae</taxon>
        <taxon>Porcisia</taxon>
    </lineage>
</organism>
<dbReference type="PANTHER" id="PTHR13318">
    <property type="entry name" value="PARTNER OF PAIRED, ISOFORM B-RELATED"/>
    <property type="match status" value="1"/>
</dbReference>
<dbReference type="GO" id="GO:0031146">
    <property type="term" value="P:SCF-dependent proteasomal ubiquitin-dependent protein catabolic process"/>
    <property type="evidence" value="ECO:0007669"/>
    <property type="project" value="TreeGrafter"/>
</dbReference>
<dbReference type="Proteomes" id="UP000674318">
    <property type="component" value="Chromosome 2"/>
</dbReference>
<accession>A0A836LM93</accession>
<dbReference type="SUPFAM" id="SSF52058">
    <property type="entry name" value="L domain-like"/>
    <property type="match status" value="1"/>
</dbReference>
<feature type="compositionally biased region" description="Polar residues" evidence="1">
    <location>
        <begin position="91"/>
        <end position="100"/>
    </location>
</feature>
<keyword evidence="3" id="KW-1185">Reference proteome</keyword>
<dbReference type="InterPro" id="IPR032675">
    <property type="entry name" value="LRR_dom_sf"/>
</dbReference>
<protein>
    <submittedName>
        <fullName evidence="2">Uncharacterized protein</fullName>
    </submittedName>
</protein>
<dbReference type="OrthoDB" id="263468at2759"/>
<dbReference type="GO" id="GO:0019005">
    <property type="term" value="C:SCF ubiquitin ligase complex"/>
    <property type="evidence" value="ECO:0007669"/>
    <property type="project" value="TreeGrafter"/>
</dbReference>
<dbReference type="RefSeq" id="XP_067759968.1">
    <property type="nucleotide sequence ID" value="XM_067903536.1"/>
</dbReference>
<feature type="region of interest" description="Disordered" evidence="1">
    <location>
        <begin position="87"/>
        <end position="106"/>
    </location>
</feature>
<dbReference type="EMBL" id="JAFJZO010000002">
    <property type="protein sequence ID" value="KAG5512135.1"/>
    <property type="molecule type" value="Genomic_DNA"/>
</dbReference>
<comment type="caution">
    <text evidence="2">The sequence shown here is derived from an EMBL/GenBank/DDBJ whole genome shotgun (WGS) entry which is preliminary data.</text>
</comment>
<evidence type="ECO:0000256" key="1">
    <source>
        <dbReference type="SAM" id="MobiDB-lite"/>
    </source>
</evidence>
<reference evidence="2 3" key="1">
    <citation type="submission" date="2021-02" db="EMBL/GenBank/DDBJ databases">
        <title>Porcisia hertigi Genome sequencing and assembly.</title>
        <authorList>
            <person name="Almutairi H."/>
            <person name="Gatherer D."/>
        </authorList>
    </citation>
    <scope>NUCLEOTIDE SEQUENCE [LARGE SCALE GENOMIC DNA]</scope>
    <source>
        <strain evidence="2 3">C119</strain>
    </source>
</reference>
<dbReference type="PANTHER" id="PTHR13318:SF190">
    <property type="entry name" value="PARTNER OF PAIRED, ISOFORM B"/>
    <property type="match status" value="1"/>
</dbReference>
<sequence length="1436" mass="153851">MSYRCNGEDNRAAGVYPSVVDHITPGRANDHRSLAALRIVRDVLLMEDWFVERPPLALAFAHPYTRLWCEMWRTEYMGDFYTPAAHEPSVAESSHPTQRRGNAVPAPPPASFLRIGSHRLRNPVSVPDPAHPGAADILSGGAPLNSSSSLVSSHSPYATAAQRRMRSLVAPVLTYPVQAAAAEPLSFYDAAVVRGIPVVDPTAPLYTLETYTEHIFRMPIGMKLGHVRLLTLWLPYDGPCHPAQGNRPVRLVRGLFSHVPAAVRHSAANKAAACIDAMEKERAGRQGSQQMPAPAVSTLGVSASSGGVAALDIDSCVTATIDDGNDASAEQKSAFMTEEAIADDWEAVALEEEALLEQQPASVLTAALAPATAAPHEGGHPSTLAIPQAQSHLPTFTTHSGPSLLAGATESTTTTTTTVLTDTSTVVAAPVARGDASAVIEGVCVALPPPCGWWLRRGVQSASAPHGPPLPLYAHAIEATRQWLEWLEAVAACGTRGCDALPDESDGDVAQSFLCGVSLSGWSSKYVQPTIVSRAEFARRSVPVKLEDAISSTLPLRGLHVESSVVALKRLLDGGNGSRGGPRGRAAFLSTLVAIDTPYLQDVESDGCVDRDRLAVRDGGGTPGLASAFTQLSGLRFLCVNHSRNVLTEAASASSAQTHVLGSRVEELLLYGITSLTAPTLALVGRCCVSLRTVDLTSTDIGDDELRAFVFGTWESPDKVGEEGGSEPAACPERSSPLACLEEVRLVACRRLSRVDALAALPRLRCLNLQSSGVRHVSDLAGCRLLEEVVLTRCERVTELHPLWRLPRLRSVEADGVRQLQQHRALMPPSASSAERGDDDADDDADACFVAPLVRLNLAQAAAIRGASVGHLARRLGEFNERFSTLAVLLLDHTDVDGDTLRALAGLPTVEEETGGFTERCRSVASSLRELSLVGCARVHHLGPLGALPQLTRLVADQSGVERVDGLQHSRTLDYLSMSHCTRLSAISPLAYATSLRCLDVSHTLLNDDALLRFVYPNVVDEQAEQGHSHLEDVATFTGSRHQLVRPGFVASQIEELRLCQCVWLRHIGCVAHLPQLRRLDVGHTAVFDRDFVSLFFRAEVLLRTLSGFTVHPSRDEVDDGTEPRLVHPPDEAALLAAWREDLEGGVAVPPRDVGNTSAEILVHRDADITPLMPLRTVEFDLCVGAVDTLTHVSLFRCVAVRCIAPLALFHRLSSLDVTGTAVDSASLLVFVNVLLEGCSSGGVVDLPVMRLEVEGGDLRPRPISVPRRRFASAASPSVGGRVADGLTLVPPRRRQRPFTLTRLTLGWCHYLTDVRCCAAVPSLHHLDVSGSPVDNVSIAAFSPRGTPALSATPAEETLWWWQHHRCSLLSLNVAHCRRVTDIAPLFSAPPNSLSGGSSSSDGGGWRGGGGEGGREGKGWWRRSSRCTPVPSPCGR</sequence>
<evidence type="ECO:0000313" key="2">
    <source>
        <dbReference type="EMBL" id="KAG5512135.1"/>
    </source>
</evidence>
<proteinExistence type="predicted"/>